<dbReference type="EMBL" id="JAIZAY010000004">
    <property type="protein sequence ID" value="KAJ8044198.1"/>
    <property type="molecule type" value="Genomic_DNA"/>
</dbReference>
<dbReference type="InterPro" id="IPR011993">
    <property type="entry name" value="PH-like_dom_sf"/>
</dbReference>
<evidence type="ECO:0000313" key="2">
    <source>
        <dbReference type="EMBL" id="KAJ8044198.1"/>
    </source>
</evidence>
<accession>A0A9Q1CGB1</accession>
<proteinExistence type="predicted"/>
<feature type="compositionally biased region" description="Basic residues" evidence="1">
    <location>
        <begin position="336"/>
        <end position="347"/>
    </location>
</feature>
<comment type="caution">
    <text evidence="2">The sequence shown here is derived from an EMBL/GenBank/DDBJ whole genome shotgun (WGS) entry which is preliminary data.</text>
</comment>
<evidence type="ECO:0008006" key="4">
    <source>
        <dbReference type="Google" id="ProtNLM"/>
    </source>
</evidence>
<name>A0A9Q1CGB1_HOLLE</name>
<feature type="region of interest" description="Disordered" evidence="1">
    <location>
        <begin position="235"/>
        <end position="356"/>
    </location>
</feature>
<feature type="compositionally biased region" description="Basic and acidic residues" evidence="1">
    <location>
        <begin position="238"/>
        <end position="248"/>
    </location>
</feature>
<feature type="region of interest" description="Disordered" evidence="1">
    <location>
        <begin position="73"/>
        <end position="94"/>
    </location>
</feature>
<dbReference type="OrthoDB" id="9994289at2759"/>
<sequence length="356" mass="39424">MSFLKRRSRGKFEPICEQKISAHFLGKYPAKGKVGLSVINGPVAALYNQFRETPGKRVLLEVKNDGLWIKQSGGSSSGISRRRANTVDKPSDLRQSSNNPYVISVDDISFGAVDSNLRKVFAIIVRKTGTGNADHPWECHAFLCNSHADAKTLTMKLVATFQKVAQAKGLTVGSSSNPNTIHIFTENLSPKYQRKGSKNGSVTTLKITFNVEKIETNWNEPSEYNINKHISKMLSKSNDGENRELRWTDEDELEDKTNTPPSGSSDKENEGSDSDLLDEPAQNLKPRTTVVAVNTGLTELTAVQEDGSDEDTQMPAADDNDETESAQKLSPIPPRTKPKPRKNKRVRFTAEISYIE</sequence>
<dbReference type="Gene3D" id="2.30.29.30">
    <property type="entry name" value="Pleckstrin-homology domain (PH domain)/Phosphotyrosine-binding domain (PTB)"/>
    <property type="match status" value="1"/>
</dbReference>
<evidence type="ECO:0000313" key="3">
    <source>
        <dbReference type="Proteomes" id="UP001152320"/>
    </source>
</evidence>
<feature type="compositionally biased region" description="Acidic residues" evidence="1">
    <location>
        <begin position="306"/>
        <end position="324"/>
    </location>
</feature>
<dbReference type="PANTHER" id="PTHR11232">
    <property type="entry name" value="PHOSPHOTYROSINE INTERACTION DOMAIN-CONTAINING FAMILY MEMBER"/>
    <property type="match status" value="1"/>
</dbReference>
<dbReference type="PANTHER" id="PTHR11232:SF2">
    <property type="entry name" value="FI05246P"/>
    <property type="match status" value="1"/>
</dbReference>
<evidence type="ECO:0000256" key="1">
    <source>
        <dbReference type="SAM" id="MobiDB-lite"/>
    </source>
</evidence>
<dbReference type="AlphaFoldDB" id="A0A9Q1CGB1"/>
<keyword evidence="3" id="KW-1185">Reference proteome</keyword>
<protein>
    <recommendedName>
        <fullName evidence="4">PID domain-containing protein</fullName>
    </recommendedName>
</protein>
<organism evidence="2 3">
    <name type="scientific">Holothuria leucospilota</name>
    <name type="common">Black long sea cucumber</name>
    <name type="synonym">Mertensiothuria leucospilota</name>
    <dbReference type="NCBI Taxonomy" id="206669"/>
    <lineage>
        <taxon>Eukaryota</taxon>
        <taxon>Metazoa</taxon>
        <taxon>Echinodermata</taxon>
        <taxon>Eleutherozoa</taxon>
        <taxon>Echinozoa</taxon>
        <taxon>Holothuroidea</taxon>
        <taxon>Aspidochirotacea</taxon>
        <taxon>Aspidochirotida</taxon>
        <taxon>Holothuriidae</taxon>
        <taxon>Holothuria</taxon>
    </lineage>
</organism>
<reference evidence="2" key="1">
    <citation type="submission" date="2021-10" db="EMBL/GenBank/DDBJ databases">
        <title>Tropical sea cucumber genome reveals ecological adaptation and Cuvierian tubules defense mechanism.</title>
        <authorList>
            <person name="Chen T."/>
        </authorList>
    </citation>
    <scope>NUCLEOTIDE SEQUENCE</scope>
    <source>
        <strain evidence="2">Nanhai2018</strain>
        <tissue evidence="2">Muscle</tissue>
    </source>
</reference>
<gene>
    <name evidence="2" type="ORF">HOLleu_11587</name>
</gene>
<dbReference type="Proteomes" id="UP001152320">
    <property type="component" value="Chromosome 4"/>
</dbReference>
<dbReference type="SUPFAM" id="SSF50729">
    <property type="entry name" value="PH domain-like"/>
    <property type="match status" value="1"/>
</dbReference>
<dbReference type="InterPro" id="IPR051133">
    <property type="entry name" value="Adapter_Engulfment-Domain"/>
</dbReference>